<dbReference type="Proteomes" id="UP000239899">
    <property type="component" value="Unassembled WGS sequence"/>
</dbReference>
<dbReference type="GO" id="GO:0005737">
    <property type="term" value="C:cytoplasm"/>
    <property type="evidence" value="ECO:0007669"/>
    <property type="project" value="TreeGrafter"/>
</dbReference>
<protein>
    <recommendedName>
        <fullName evidence="3">glucose-6-phosphate 1-epimerase</fullName>
        <ecNumber evidence="3">5.1.3.15</ecNumber>
    </recommendedName>
</protein>
<evidence type="ECO:0000256" key="3">
    <source>
        <dbReference type="ARBA" id="ARBA00012083"/>
    </source>
</evidence>
<keyword evidence="4" id="KW-0413">Isomerase</keyword>
<evidence type="ECO:0000313" key="6">
    <source>
        <dbReference type="Proteomes" id="UP000239899"/>
    </source>
</evidence>
<dbReference type="InterPro" id="IPR011013">
    <property type="entry name" value="Gal_mutarotase_sf_dom"/>
</dbReference>
<comment type="caution">
    <text evidence="5">The sequence shown here is derived from an EMBL/GenBank/DDBJ whole genome shotgun (WGS) entry which is preliminary data.</text>
</comment>
<evidence type="ECO:0000313" key="5">
    <source>
        <dbReference type="EMBL" id="PRW60993.1"/>
    </source>
</evidence>
<dbReference type="EMBL" id="LHPG02000001">
    <property type="protein sequence ID" value="PRW60993.1"/>
    <property type="molecule type" value="Genomic_DNA"/>
</dbReference>
<gene>
    <name evidence="5" type="ORF">C2E21_0199</name>
</gene>
<dbReference type="Gene3D" id="2.70.98.10">
    <property type="match status" value="1"/>
</dbReference>
<evidence type="ECO:0000256" key="1">
    <source>
        <dbReference type="ARBA" id="ARBA00001096"/>
    </source>
</evidence>
<keyword evidence="6" id="KW-1185">Reference proteome</keyword>
<proteinExistence type="inferred from homology"/>
<dbReference type="OrthoDB" id="1659429at2759"/>
<accession>A0A2P6U3W8</accession>
<dbReference type="PANTHER" id="PTHR11122">
    <property type="entry name" value="APOSPORY-ASSOCIATED PROTEIN C-RELATED"/>
    <property type="match status" value="1"/>
</dbReference>
<name>A0A2P6U3W8_CHLSO</name>
<sequence length="363" mass="39349">MACRAVAFAAQAPFTAGGRSRSRAGVAHGAPLARPATSSSGLATQRQRAAGRRATLAVRAGVTVASAADIEALNKHFGIPGRVDVIAGPGGLPTVRLQHACGSSAEVTLFGACITSWKQASGDEVLYMRPDAVFDKSKPISGGIPHCFPQFGPSDKMQQHGFARNVDWQIASTSADPQPDDRDPEVTLVLTENEYTKSMWPHSFRVVYSVALHGELLRADMRVLNTGLKPFDFTAALHTYIEVVDVEQAKVSGLKGLTYLDKTADPKKPVEKKEEREEVTFTGPTDSVYLKAKDYVELDVGSGAAVTITSNKWSDVVVWSPWTAMPDCYRSFVCVENAQFSTPVTLKPGEFWRSQCEWAVKDL</sequence>
<dbReference type="EC" id="5.1.3.15" evidence="3"/>
<dbReference type="Pfam" id="PF01263">
    <property type="entry name" value="Aldose_epim"/>
    <property type="match status" value="1"/>
</dbReference>
<organism evidence="5 6">
    <name type="scientific">Chlorella sorokiniana</name>
    <name type="common">Freshwater green alga</name>
    <dbReference type="NCBI Taxonomy" id="3076"/>
    <lineage>
        <taxon>Eukaryota</taxon>
        <taxon>Viridiplantae</taxon>
        <taxon>Chlorophyta</taxon>
        <taxon>core chlorophytes</taxon>
        <taxon>Trebouxiophyceae</taxon>
        <taxon>Chlorellales</taxon>
        <taxon>Chlorellaceae</taxon>
        <taxon>Chlorella clade</taxon>
        <taxon>Chlorella</taxon>
    </lineage>
</organism>
<comment type="similarity">
    <text evidence="2">Belongs to the glucose-6-phosphate 1-epimerase family.</text>
</comment>
<dbReference type="STRING" id="3076.A0A2P6U3W8"/>
<dbReference type="PANTHER" id="PTHR11122:SF39">
    <property type="entry name" value="GLUCOSE-6-PHOSPHATE 1-EPIMERASE"/>
    <property type="match status" value="1"/>
</dbReference>
<dbReference type="GO" id="GO:0030246">
    <property type="term" value="F:carbohydrate binding"/>
    <property type="evidence" value="ECO:0007669"/>
    <property type="project" value="InterPro"/>
</dbReference>
<evidence type="ECO:0000256" key="4">
    <source>
        <dbReference type="ARBA" id="ARBA00023235"/>
    </source>
</evidence>
<dbReference type="InterPro" id="IPR008183">
    <property type="entry name" value="Aldose_1/G6P_1-epimerase"/>
</dbReference>
<dbReference type="CDD" id="cd09020">
    <property type="entry name" value="D-hex-6-P-epi_like"/>
    <property type="match status" value="1"/>
</dbReference>
<evidence type="ECO:0000256" key="2">
    <source>
        <dbReference type="ARBA" id="ARBA00005866"/>
    </source>
</evidence>
<dbReference type="InterPro" id="IPR025532">
    <property type="entry name" value="G6P_1-epimerase"/>
</dbReference>
<dbReference type="GO" id="GO:0047938">
    <property type="term" value="F:glucose-6-phosphate 1-epimerase activity"/>
    <property type="evidence" value="ECO:0007669"/>
    <property type="project" value="UniProtKB-EC"/>
</dbReference>
<dbReference type="GO" id="GO:0005975">
    <property type="term" value="P:carbohydrate metabolic process"/>
    <property type="evidence" value="ECO:0007669"/>
    <property type="project" value="InterPro"/>
</dbReference>
<comment type="catalytic activity">
    <reaction evidence="1">
        <text>alpha-D-glucose 6-phosphate = beta-D-glucose 6-phosphate</text>
        <dbReference type="Rhea" id="RHEA:16249"/>
        <dbReference type="ChEBI" id="CHEBI:58225"/>
        <dbReference type="ChEBI" id="CHEBI:58247"/>
        <dbReference type="EC" id="5.1.3.15"/>
    </reaction>
</comment>
<dbReference type="AlphaFoldDB" id="A0A2P6U3W8"/>
<dbReference type="SUPFAM" id="SSF74650">
    <property type="entry name" value="Galactose mutarotase-like"/>
    <property type="match status" value="1"/>
</dbReference>
<reference evidence="5 6" key="1">
    <citation type="journal article" date="2018" name="Plant J.">
        <title>Genome sequences of Chlorella sorokiniana UTEX 1602 and Micractinium conductrix SAG 241.80: implications to maltose excretion by a green alga.</title>
        <authorList>
            <person name="Arriola M.B."/>
            <person name="Velmurugan N."/>
            <person name="Zhang Y."/>
            <person name="Plunkett M.H."/>
            <person name="Hondzo H."/>
            <person name="Barney B.M."/>
        </authorList>
    </citation>
    <scope>NUCLEOTIDE SEQUENCE [LARGE SCALE GENOMIC DNA]</scope>
    <source>
        <strain evidence="6">UTEX 1602</strain>
    </source>
</reference>
<dbReference type="InterPro" id="IPR014718">
    <property type="entry name" value="GH-type_carb-bd"/>
</dbReference>